<dbReference type="STRING" id="1447883.A0A2B7X4R6"/>
<evidence type="ECO:0000256" key="6">
    <source>
        <dbReference type="ARBA" id="ARBA00022679"/>
    </source>
</evidence>
<dbReference type="InterPro" id="IPR001227">
    <property type="entry name" value="Ac_transferase_dom_sf"/>
</dbReference>
<dbReference type="Gene3D" id="3.40.366.10">
    <property type="entry name" value="Malonyl-Coenzyme A Acyl Carrier Protein, domain 2"/>
    <property type="match status" value="2"/>
</dbReference>
<dbReference type="Gene3D" id="3.10.129.110">
    <property type="entry name" value="Polyketide synthase dehydratase"/>
    <property type="match status" value="1"/>
</dbReference>
<dbReference type="FunFam" id="3.40.47.10:FF:000031">
    <property type="entry name" value="Sterigmatocystin biosynthesis polyketide synthase"/>
    <property type="match status" value="1"/>
</dbReference>
<dbReference type="SMART" id="SM00825">
    <property type="entry name" value="PKS_KS"/>
    <property type="match status" value="1"/>
</dbReference>
<dbReference type="InterPro" id="IPR018201">
    <property type="entry name" value="Ketoacyl_synth_AS"/>
</dbReference>
<comment type="cofactor">
    <cofactor evidence="1">
        <name>pantetheine 4'-phosphate</name>
        <dbReference type="ChEBI" id="CHEBI:47942"/>
    </cofactor>
</comment>
<evidence type="ECO:0000313" key="17">
    <source>
        <dbReference type="Proteomes" id="UP000224634"/>
    </source>
</evidence>
<dbReference type="Pfam" id="PF00698">
    <property type="entry name" value="Acyl_transf_1"/>
    <property type="match status" value="1"/>
</dbReference>
<dbReference type="Gene3D" id="3.40.47.10">
    <property type="match status" value="1"/>
</dbReference>
<keyword evidence="17" id="KW-1185">Reference proteome</keyword>
<feature type="region of interest" description="Disordered" evidence="12">
    <location>
        <begin position="1604"/>
        <end position="1640"/>
    </location>
</feature>
<dbReference type="Pfam" id="PF00550">
    <property type="entry name" value="PP-binding"/>
    <property type="match status" value="2"/>
</dbReference>
<feature type="domain" description="Ketosynthase family 3 (KS3)" evidence="14">
    <location>
        <begin position="377"/>
        <end position="809"/>
    </location>
</feature>
<dbReference type="PROSITE" id="PS00012">
    <property type="entry name" value="PHOSPHOPANTETHEINE"/>
    <property type="match status" value="1"/>
</dbReference>
<dbReference type="SUPFAM" id="SSF53901">
    <property type="entry name" value="Thiolase-like"/>
    <property type="match status" value="1"/>
</dbReference>
<dbReference type="PROSITE" id="PS52019">
    <property type="entry name" value="PKS_MFAS_DH"/>
    <property type="match status" value="1"/>
</dbReference>
<organism evidence="16 17">
    <name type="scientific">Polytolypa hystricis (strain UAMH7299)</name>
    <dbReference type="NCBI Taxonomy" id="1447883"/>
    <lineage>
        <taxon>Eukaryota</taxon>
        <taxon>Fungi</taxon>
        <taxon>Dikarya</taxon>
        <taxon>Ascomycota</taxon>
        <taxon>Pezizomycotina</taxon>
        <taxon>Eurotiomycetes</taxon>
        <taxon>Eurotiomycetidae</taxon>
        <taxon>Onygenales</taxon>
        <taxon>Onygenales incertae sedis</taxon>
        <taxon>Polytolypa</taxon>
    </lineage>
</organism>
<dbReference type="SUPFAM" id="SSF52151">
    <property type="entry name" value="FabD/lysophospholipase-like"/>
    <property type="match status" value="1"/>
</dbReference>
<dbReference type="InterPro" id="IPR020841">
    <property type="entry name" value="PKS_Beta-ketoAc_synthase_dom"/>
</dbReference>
<dbReference type="InterPro" id="IPR016036">
    <property type="entry name" value="Malonyl_transacylase_ACP-bd"/>
</dbReference>
<feature type="domain" description="Carrier" evidence="13">
    <location>
        <begin position="1637"/>
        <end position="1714"/>
    </location>
</feature>
<dbReference type="InterPro" id="IPR016035">
    <property type="entry name" value="Acyl_Trfase/lysoPLipase"/>
</dbReference>
<dbReference type="InterPro" id="IPR009081">
    <property type="entry name" value="PP-bd_ACP"/>
</dbReference>
<evidence type="ECO:0000256" key="1">
    <source>
        <dbReference type="ARBA" id="ARBA00001957"/>
    </source>
</evidence>
<comment type="caution">
    <text evidence="16">The sequence shown here is derived from an EMBL/GenBank/DDBJ whole genome shotgun (WGS) entry which is preliminary data.</text>
</comment>
<dbReference type="InterPro" id="IPR042104">
    <property type="entry name" value="PKS_dehydratase_sf"/>
</dbReference>
<evidence type="ECO:0000256" key="4">
    <source>
        <dbReference type="ARBA" id="ARBA00022450"/>
    </source>
</evidence>
<evidence type="ECO:0000259" key="15">
    <source>
        <dbReference type="PROSITE" id="PS52019"/>
    </source>
</evidence>
<keyword evidence="5" id="KW-0597">Phosphoprotein</keyword>
<dbReference type="InterPro" id="IPR032088">
    <property type="entry name" value="SAT"/>
</dbReference>
<dbReference type="SMART" id="SM00823">
    <property type="entry name" value="PKS_PP"/>
    <property type="match status" value="2"/>
</dbReference>
<evidence type="ECO:0000256" key="10">
    <source>
        <dbReference type="ARBA" id="ARBA00033379"/>
    </source>
</evidence>
<feature type="active site" description="Proton donor; for dehydratase activity" evidence="11">
    <location>
        <position position="1507"/>
    </location>
</feature>
<evidence type="ECO:0000256" key="9">
    <source>
        <dbReference type="ARBA" id="ARBA00031359"/>
    </source>
</evidence>
<feature type="compositionally biased region" description="Low complexity" evidence="12">
    <location>
        <begin position="1732"/>
        <end position="1751"/>
    </location>
</feature>
<gene>
    <name evidence="16" type="ORF">AJ80_08641</name>
</gene>
<dbReference type="InterPro" id="IPR036736">
    <property type="entry name" value="ACP-like_sf"/>
</dbReference>
<dbReference type="Pfam" id="PF14765">
    <property type="entry name" value="PS-DH"/>
    <property type="match status" value="1"/>
</dbReference>
<dbReference type="Gene3D" id="3.40.50.1820">
    <property type="entry name" value="alpha/beta hydrolase"/>
    <property type="match status" value="1"/>
</dbReference>
<evidence type="ECO:0000256" key="7">
    <source>
        <dbReference type="ARBA" id="ARBA00022737"/>
    </source>
</evidence>
<evidence type="ECO:0000259" key="13">
    <source>
        <dbReference type="PROSITE" id="PS50075"/>
    </source>
</evidence>
<evidence type="ECO:0000256" key="8">
    <source>
        <dbReference type="ARBA" id="ARBA00023315"/>
    </source>
</evidence>
<dbReference type="FunFam" id="3.40.50.1820:FF:000116">
    <property type="entry name" value="Sterigmatocystin biosynthesis polyketide synthase"/>
    <property type="match status" value="1"/>
</dbReference>
<feature type="region of interest" description="C-terminal hotdog fold" evidence="11">
    <location>
        <begin position="1446"/>
        <end position="1595"/>
    </location>
</feature>
<dbReference type="SMART" id="SM00827">
    <property type="entry name" value="PKS_AT"/>
    <property type="match status" value="1"/>
</dbReference>
<evidence type="ECO:0000313" key="16">
    <source>
        <dbReference type="EMBL" id="PGH03771.1"/>
    </source>
</evidence>
<dbReference type="InterPro" id="IPR049551">
    <property type="entry name" value="PKS_DH_C"/>
</dbReference>
<accession>A0A2B7X4R6</accession>
<dbReference type="GO" id="GO:0004315">
    <property type="term" value="F:3-oxoacyl-[acyl-carrier-protein] synthase activity"/>
    <property type="evidence" value="ECO:0007669"/>
    <property type="project" value="InterPro"/>
</dbReference>
<keyword evidence="8" id="KW-0012">Acyltransferase</keyword>
<feature type="domain" description="Carrier" evidence="13">
    <location>
        <begin position="1757"/>
        <end position="1831"/>
    </location>
</feature>
<dbReference type="InterPro" id="IPR050091">
    <property type="entry name" value="PKS_NRPS_Biosynth_Enz"/>
</dbReference>
<dbReference type="Pfam" id="PF22621">
    <property type="entry name" value="CurL-like_PKS_C"/>
    <property type="match status" value="1"/>
</dbReference>
<keyword evidence="7" id="KW-0677">Repeat</keyword>
<dbReference type="Gene3D" id="3.30.70.3290">
    <property type="match status" value="1"/>
</dbReference>
<comment type="pathway">
    <text evidence="2">Secondary metabolite biosynthesis.</text>
</comment>
<evidence type="ECO:0000259" key="14">
    <source>
        <dbReference type="PROSITE" id="PS52004"/>
    </source>
</evidence>
<dbReference type="PROSITE" id="PS52004">
    <property type="entry name" value="KS3_2"/>
    <property type="match status" value="1"/>
</dbReference>
<protein>
    <recommendedName>
        <fullName evidence="3">Non-reducing polyketide synthase nscA</fullName>
    </recommendedName>
    <alternativeName>
        <fullName evidence="9">Conidial yellow pigment biosynthesis polyketide synthase nscA</fullName>
    </alternativeName>
    <alternativeName>
        <fullName evidence="10">Neosartoricin B biosynthesis protein A</fullName>
    </alternativeName>
</protein>
<dbReference type="InterPro" id="IPR001031">
    <property type="entry name" value="Thioesterase"/>
</dbReference>
<dbReference type="InterPro" id="IPR014031">
    <property type="entry name" value="Ketoacyl_synth_C"/>
</dbReference>
<dbReference type="GO" id="GO:0044550">
    <property type="term" value="P:secondary metabolite biosynthetic process"/>
    <property type="evidence" value="ECO:0007669"/>
    <property type="project" value="TreeGrafter"/>
</dbReference>
<keyword evidence="4" id="KW-0596">Phosphopantetheine</keyword>
<dbReference type="CDD" id="cd00833">
    <property type="entry name" value="PKS"/>
    <property type="match status" value="1"/>
</dbReference>
<evidence type="ECO:0000256" key="2">
    <source>
        <dbReference type="ARBA" id="ARBA00005179"/>
    </source>
</evidence>
<dbReference type="InterPro" id="IPR020806">
    <property type="entry name" value="PKS_PP-bd"/>
</dbReference>
<dbReference type="InterPro" id="IPR030918">
    <property type="entry name" value="PT_fungal_PKS"/>
</dbReference>
<dbReference type="InterPro" id="IPR014030">
    <property type="entry name" value="Ketoacyl_synth_N"/>
</dbReference>
<dbReference type="PANTHER" id="PTHR43775:SF37">
    <property type="entry name" value="SI:DKEY-61P9.11"/>
    <property type="match status" value="1"/>
</dbReference>
<dbReference type="Pfam" id="PF00975">
    <property type="entry name" value="Thioesterase"/>
    <property type="match status" value="1"/>
</dbReference>
<dbReference type="EMBL" id="PDNA01000207">
    <property type="protein sequence ID" value="PGH03771.1"/>
    <property type="molecule type" value="Genomic_DNA"/>
</dbReference>
<dbReference type="FunFam" id="1.10.1200.10:FF:000011">
    <property type="entry name" value="Sterigmatocystin biosynthesis polyketide synthase"/>
    <property type="match status" value="1"/>
</dbReference>
<dbReference type="Proteomes" id="UP000224634">
    <property type="component" value="Unassembled WGS sequence"/>
</dbReference>
<dbReference type="FunFam" id="3.10.129.110:FF:000001">
    <property type="entry name" value="Sterigmatocystin biosynthesis polyketide synthase"/>
    <property type="match status" value="1"/>
</dbReference>
<dbReference type="PROSITE" id="PS50075">
    <property type="entry name" value="CARRIER"/>
    <property type="match status" value="2"/>
</dbReference>
<dbReference type="NCBIfam" id="TIGR04532">
    <property type="entry name" value="PT_fungal_PKS"/>
    <property type="match status" value="1"/>
</dbReference>
<dbReference type="Pfam" id="PF02801">
    <property type="entry name" value="Ketoacyl-synt_C"/>
    <property type="match status" value="1"/>
</dbReference>
<feature type="domain" description="PKS/mFAS DH" evidence="15">
    <location>
        <begin position="1285"/>
        <end position="1595"/>
    </location>
</feature>
<feature type="region of interest" description="Disordered" evidence="12">
    <location>
        <begin position="1721"/>
        <end position="1751"/>
    </location>
</feature>
<dbReference type="InterPro" id="IPR029058">
    <property type="entry name" value="AB_hydrolase_fold"/>
</dbReference>
<evidence type="ECO:0000256" key="3">
    <source>
        <dbReference type="ARBA" id="ARBA00018393"/>
    </source>
</evidence>
<keyword evidence="6" id="KW-0808">Transferase</keyword>
<dbReference type="FunFam" id="3.40.366.10:FF:000002">
    <property type="entry name" value="Probable polyketide synthase 2"/>
    <property type="match status" value="1"/>
</dbReference>
<evidence type="ECO:0000256" key="5">
    <source>
        <dbReference type="ARBA" id="ARBA00022553"/>
    </source>
</evidence>
<dbReference type="GO" id="GO:0006633">
    <property type="term" value="P:fatty acid biosynthetic process"/>
    <property type="evidence" value="ECO:0007669"/>
    <property type="project" value="InterPro"/>
</dbReference>
<dbReference type="Pfam" id="PF16073">
    <property type="entry name" value="SAT"/>
    <property type="match status" value="1"/>
</dbReference>
<dbReference type="PROSITE" id="PS00606">
    <property type="entry name" value="KS3_1"/>
    <property type="match status" value="1"/>
</dbReference>
<dbReference type="GO" id="GO:0004312">
    <property type="term" value="F:fatty acid synthase activity"/>
    <property type="evidence" value="ECO:0007669"/>
    <property type="project" value="TreeGrafter"/>
</dbReference>
<feature type="active site" description="Proton acceptor; for dehydratase activity" evidence="11">
    <location>
        <position position="1318"/>
    </location>
</feature>
<dbReference type="PANTHER" id="PTHR43775">
    <property type="entry name" value="FATTY ACID SYNTHASE"/>
    <property type="match status" value="1"/>
</dbReference>
<sequence>MLHPSTAVDMKVLLFGDQAGDTYPILRRLVVVKGNPLLESFLERAYRLIRSEISRQPRFPRNFPKFDSIAELIWRYADSEVSSPAIDSSLTLISQIGCILRGHSRNDLNQHWPLENTQILGSCTGLLAAAAVACSRTLPELLDVSIELLKVAFNIGTTVAEVRNGIEHGDAKPQSWAAVISGISKDAASDRIEDFHTANGIAPMNRAYISATSSNTITISGPPRTLDRLFRSEFLKGIRPLQLPISGPYHAAHIYSDATISSILAVPSLQSISSLRPLVPIFSSGSGQATSSTLRELLETFSRDILLKPISWEQTCRDCIDAVRGSGTRRLVILPVGPNNAAQSLQSAFKQCSDIETSMDEKFSIGAFQTQEGSYKQSKIAIVGMAGRFPGGSDLEAFWETLEKGLDMHREIPTDRFDVESHVDPSGKKKNTSHTPFGCFIEEPGLFDNRFFNMSPREAIQTDPMHRLALITAYEALEMSGYSPNRTPSTRLDRIGTFYGQTSDDWREIQDGQDIQTFFIPGGVRAFAPGRINYHFKFSGPSYSVDTACSSSLAAIHHACNALVLGDCDTAVAGGLNVMTNPDIFAGLSRGQFLSKTGNCQTFDDNADGYCRGDSVGSVVLKRLEDAQADNDPILAVVSGWGTNHSAEAVSITHPHAGAQEFLFTKILAKSGIDVQDISYVEMHGTGTQAGDGIEMTSVLNSFAPERHPRKPEKPLYIGSVKANVGHGEAASGITALIKILLMLEKRLIPPHCGIKGKMNHTFPDLPSRNVHISLGKSTPWERPQGDKRYFALNNFSAAGGNTSLLMEDAPASAPALASDPRTTFVVAVAAKSSQSLTGMVKNLLSHMNNNPYLDLASLSYTTTARRIQHNHRVIVSGSQVGQIMRGLESYLSSDPKSPVAPKPTVAFVFTGQGSHYTAMGKEFFEHIPAFRADIEQFNSIAVAQGFRNFLPLVDGSDSLESLGPVVVQVGAICIQMALTRLWQSWGVQPAAAIGHSLGEYAALYAAGVLSASDTIYLVGTRAKLMEQYCTPNTHSMLAVASDVSAIDLDESKLEVSCVNGPKATVISGECDDIDRLSESLTSKGIKSTKLQVPFAFHSAQVEPVCEPFQAAIDSITFEKPAIPVISPLLNAVVTEKGTFSPSYFARHCREAVNFDGALKQAKAQGFVKDNTIFLEIGSHPICGGMVKATLGATALASLRRGDDPWKIVCSTVSALYNAGLDLNWEEYQKPFSASHECLRLPTYAWENKTFWSDYRNNWCLTKGDPVAQAEKKLLKPALSTPSVQKVVEEQVSKDGKVTVVTETNICHPDFEDTIQGHIVNGMALCSSAVYADMALTVADYAYRLVNPDAKEVAMNCGNMVVDRPLIAQENASVQLLRMSCSADLEKGKCDLNFYSVNESGKQTAHHATCTVEFGDSSNWVSEWARQKYLVKSQVNRLITGAQAGEFDTLRKGMAYKLFSVLVEYQDLYKGMAEVVLDSVNKEATARVALPESRTGSQFYIPPYHIDSLAHLAGFIMNANELNDSAETVFVNHGWRGLRFSEKPVTGKNYRSYVRMQSENGRSYLGDVFIFNEDDNIIGQILGLEFQRLPRKILNQVLPPPRTAKTAVSVPSSATKIAKPKKEEPKQVKIATPRSSDPTPPVLEQAITIMADEIGVSVAEMTDDSELAALGVDSLLGLSISGKFRESFEVDLPTTLFNDCITVGDVRQFFAQSSLMADDSRTASEWSTPSLSAGATESSTPTSSTPSGDSSIGVGAAATIALVKSIICEETGMSSQEITSATNLADSGIDSLMSLQILGSLREQCGIDLPATFFGDHETFGDVEKTLGREGKVEQIEPETPANESRLFSRECLDPNAPPATSILVQGNPRIATKSLFLFPDGSGSATSYANIPKVDDDVAIYGLNCPYMKQPEKYTCGIDGVVTLYLKEIRRRQPQGPYYLGGWSAGGVCAYEACLQLQQVGEVVERLILFDAPCPIGLAPLPSRLHNFFGSIGLLGSGGNIPGWLLPHFEYSIKNLGTYSPKPLDPYAGPLPKTYSIIAQDGVCKNPEDPRPEPQADDPPNMKWLLFNRTDFGYNGWDQLLGADSITHIESVPNVNHFTMMREPGAKQLSAHIKAALVG</sequence>
<dbReference type="SUPFAM" id="SSF55048">
    <property type="entry name" value="Probable ACP-binding domain of malonyl-CoA ACP transacylase"/>
    <property type="match status" value="1"/>
</dbReference>
<dbReference type="SUPFAM" id="SSF47336">
    <property type="entry name" value="ACP-like"/>
    <property type="match status" value="2"/>
</dbReference>
<dbReference type="Pfam" id="PF00109">
    <property type="entry name" value="ketoacyl-synt"/>
    <property type="match status" value="1"/>
</dbReference>
<dbReference type="Gene3D" id="1.10.1200.10">
    <property type="entry name" value="ACP-like"/>
    <property type="match status" value="2"/>
</dbReference>
<proteinExistence type="predicted"/>
<name>A0A2B7X4R6_POLH7</name>
<dbReference type="InterPro" id="IPR049900">
    <property type="entry name" value="PKS_mFAS_DH"/>
</dbReference>
<reference evidence="16 17" key="1">
    <citation type="submission" date="2017-10" db="EMBL/GenBank/DDBJ databases">
        <title>Comparative genomics in systemic dimorphic fungi from Ajellomycetaceae.</title>
        <authorList>
            <person name="Munoz J.F."/>
            <person name="Mcewen J.G."/>
            <person name="Clay O.K."/>
            <person name="Cuomo C.A."/>
        </authorList>
    </citation>
    <scope>NUCLEOTIDE SEQUENCE [LARGE SCALE GENOMIC DNA]</scope>
    <source>
        <strain evidence="16 17">UAMH7299</strain>
    </source>
</reference>
<evidence type="ECO:0000256" key="12">
    <source>
        <dbReference type="SAM" id="MobiDB-lite"/>
    </source>
</evidence>
<dbReference type="InterPro" id="IPR014043">
    <property type="entry name" value="Acyl_transferase_dom"/>
</dbReference>
<evidence type="ECO:0000256" key="11">
    <source>
        <dbReference type="PROSITE-ProRule" id="PRU01363"/>
    </source>
</evidence>
<dbReference type="InterPro" id="IPR016039">
    <property type="entry name" value="Thiolase-like"/>
</dbReference>
<dbReference type="GO" id="GO:0031177">
    <property type="term" value="F:phosphopantetheine binding"/>
    <property type="evidence" value="ECO:0007669"/>
    <property type="project" value="InterPro"/>
</dbReference>
<dbReference type="SUPFAM" id="SSF53474">
    <property type="entry name" value="alpha/beta-Hydrolases"/>
    <property type="match status" value="1"/>
</dbReference>
<feature type="region of interest" description="N-terminal hotdog fold" evidence="11">
    <location>
        <begin position="1285"/>
        <end position="1419"/>
    </location>
</feature>
<dbReference type="InterPro" id="IPR006162">
    <property type="entry name" value="Ppantetheine_attach_site"/>
</dbReference>
<dbReference type="OrthoDB" id="329835at2759"/>